<comment type="caution">
    <text evidence="2">The sequence shown here is derived from an EMBL/GenBank/DDBJ whole genome shotgun (WGS) entry which is preliminary data.</text>
</comment>
<dbReference type="AlphaFoldDB" id="A0A9D8KDS5"/>
<evidence type="ECO:0008006" key="4">
    <source>
        <dbReference type="Google" id="ProtNLM"/>
    </source>
</evidence>
<evidence type="ECO:0000313" key="3">
    <source>
        <dbReference type="Proteomes" id="UP000809273"/>
    </source>
</evidence>
<feature type="transmembrane region" description="Helical" evidence="1">
    <location>
        <begin position="224"/>
        <end position="244"/>
    </location>
</feature>
<name>A0A9D8KDS5_9DELT</name>
<proteinExistence type="predicted"/>
<organism evidence="2 3">
    <name type="scientific">Candidatus Zymogenus saltonus</name>
    <dbReference type="NCBI Taxonomy" id="2844893"/>
    <lineage>
        <taxon>Bacteria</taxon>
        <taxon>Deltaproteobacteria</taxon>
        <taxon>Candidatus Zymogenia</taxon>
        <taxon>Candidatus Zymogeniales</taxon>
        <taxon>Candidatus Zymogenaceae</taxon>
        <taxon>Candidatus Zymogenus</taxon>
    </lineage>
</organism>
<dbReference type="EMBL" id="JAFGIX010000040">
    <property type="protein sequence ID" value="MBN1573126.1"/>
    <property type="molecule type" value="Genomic_DNA"/>
</dbReference>
<reference evidence="2" key="1">
    <citation type="journal article" date="2021" name="Environ. Microbiol.">
        <title>Genomic characterization of three novel Desulfobacterota classes expand the metabolic and phylogenetic diversity of the phylum.</title>
        <authorList>
            <person name="Murphy C.L."/>
            <person name="Biggerstaff J."/>
            <person name="Eichhorn A."/>
            <person name="Ewing E."/>
            <person name="Shahan R."/>
            <person name="Soriano D."/>
            <person name="Stewart S."/>
            <person name="VanMol K."/>
            <person name="Walker R."/>
            <person name="Walters P."/>
            <person name="Elshahed M.S."/>
            <person name="Youssef N.H."/>
        </authorList>
    </citation>
    <scope>NUCLEOTIDE SEQUENCE</scope>
    <source>
        <strain evidence="2">Zod_Metabat.24</strain>
    </source>
</reference>
<reference evidence="2" key="2">
    <citation type="submission" date="2021-01" db="EMBL/GenBank/DDBJ databases">
        <authorList>
            <person name="Hahn C.R."/>
            <person name="Youssef N.H."/>
            <person name="Elshahed M."/>
        </authorList>
    </citation>
    <scope>NUCLEOTIDE SEQUENCE</scope>
    <source>
        <strain evidence="2">Zod_Metabat.24</strain>
    </source>
</reference>
<evidence type="ECO:0000256" key="1">
    <source>
        <dbReference type="SAM" id="Phobius"/>
    </source>
</evidence>
<dbReference type="Proteomes" id="UP000809273">
    <property type="component" value="Unassembled WGS sequence"/>
</dbReference>
<evidence type="ECO:0000313" key="2">
    <source>
        <dbReference type="EMBL" id="MBN1573126.1"/>
    </source>
</evidence>
<sequence length="246" mass="28191">MILTCSQCGAKIKIDQFKRFLTCPYCKSSLVVERDRTVECYVLRHGRNDIWVRGVIRGWFKRTGVEEDVEEIRIDFKLFPVWHASFENGQTVTQPAAKTLHTEISSVKIPAGDLKAFDRDTSLIEVMTPDVSHEAAAVWTTDTHDEKREVKRLWLVYLPIYFIDYRENGERHRASVVGESTKIYSDTKAVVDPYKIPVKHLIFFTAAFATFLILGFSISEDILIRGISMAAAALLFSAASWFYLRK</sequence>
<protein>
    <recommendedName>
        <fullName evidence="4">Zinc ribbon domain-containing protein</fullName>
    </recommendedName>
</protein>
<keyword evidence="1" id="KW-1133">Transmembrane helix</keyword>
<feature type="transmembrane region" description="Helical" evidence="1">
    <location>
        <begin position="201"/>
        <end position="218"/>
    </location>
</feature>
<keyword evidence="1" id="KW-0472">Membrane</keyword>
<gene>
    <name evidence="2" type="ORF">JW984_08020</name>
</gene>
<keyword evidence="1" id="KW-0812">Transmembrane</keyword>
<accession>A0A9D8KDS5</accession>